<comment type="caution">
    <text evidence="2">The sequence shown here is derived from an EMBL/GenBank/DDBJ whole genome shotgun (WGS) entry which is preliminary data.</text>
</comment>
<protein>
    <submittedName>
        <fullName evidence="2">Very-short-patch-repair endonuclease</fullName>
    </submittedName>
</protein>
<keyword evidence="2" id="KW-0255">Endonuclease</keyword>
<keyword evidence="2" id="KW-0540">Nuclease</keyword>
<dbReference type="Gene3D" id="3.40.960.10">
    <property type="entry name" value="VSR Endonuclease"/>
    <property type="match status" value="1"/>
</dbReference>
<dbReference type="AlphaFoldDB" id="A0A543KU05"/>
<dbReference type="GO" id="GO:0004519">
    <property type="term" value="F:endonuclease activity"/>
    <property type="evidence" value="ECO:0007669"/>
    <property type="project" value="UniProtKB-KW"/>
</dbReference>
<reference evidence="2 3" key="1">
    <citation type="submission" date="2019-06" db="EMBL/GenBank/DDBJ databases">
        <title>Sequencing the genomes of 1000 actinobacteria strains.</title>
        <authorList>
            <person name="Klenk H.-P."/>
        </authorList>
    </citation>
    <scope>NUCLEOTIDE SEQUENCE [LARGE SCALE GENOMIC DNA]</scope>
    <source>
        <strain evidence="2 3">DSM 20427</strain>
    </source>
</reference>
<gene>
    <name evidence="2" type="ORF">FHX68_1218</name>
</gene>
<evidence type="ECO:0000313" key="2">
    <source>
        <dbReference type="EMBL" id="TQM98529.1"/>
    </source>
</evidence>
<feature type="region of interest" description="Disordered" evidence="1">
    <location>
        <begin position="290"/>
        <end position="316"/>
    </location>
</feature>
<evidence type="ECO:0000313" key="3">
    <source>
        <dbReference type="Proteomes" id="UP000319804"/>
    </source>
</evidence>
<proteinExistence type="predicted"/>
<dbReference type="Proteomes" id="UP000319804">
    <property type="component" value="Unassembled WGS sequence"/>
</dbReference>
<dbReference type="RefSeq" id="WP_141380309.1">
    <property type="nucleotide sequence ID" value="NZ_BJNA01000019.1"/>
</dbReference>
<organism evidence="2 3">
    <name type="scientific">Microbacterium lacticum</name>
    <dbReference type="NCBI Taxonomy" id="33885"/>
    <lineage>
        <taxon>Bacteria</taxon>
        <taxon>Bacillati</taxon>
        <taxon>Actinomycetota</taxon>
        <taxon>Actinomycetes</taxon>
        <taxon>Micrococcales</taxon>
        <taxon>Microbacteriaceae</taxon>
        <taxon>Microbacterium</taxon>
    </lineage>
</organism>
<evidence type="ECO:0000256" key="1">
    <source>
        <dbReference type="SAM" id="MobiDB-lite"/>
    </source>
</evidence>
<accession>A0A543KU05</accession>
<name>A0A543KU05_9MICO</name>
<keyword evidence="2" id="KW-0378">Hydrolase</keyword>
<keyword evidence="3" id="KW-1185">Reference proteome</keyword>
<dbReference type="EMBL" id="VFPS01000002">
    <property type="protein sequence ID" value="TQM98529.1"/>
    <property type="molecule type" value="Genomic_DNA"/>
</dbReference>
<sequence>MFDISHAPLARSAAPVPVSWPVWSRADLVGSGLTWRHIGEAVAAGAVHRARRNAYLPGDVDAATLAASEIGGQLACVSELARRGVFVLDSAVLHVRVPARAGRLRGDLRRVRVHWNGACRARVANVELLDALTDAVQCQGATAAIATLDSALNRGLLDENGLAELARRLPQRQRVLLRLVDAAAEAGSESILRLVLRRLGFHVESQVSIPGVGRVDFLVDGWLIIECDSEAHHADWAQQKRDRRRDQAAAALGYATYRPIAEDIFWHREAVVAALVGLREMWAATAARRAVTTAGDPAPRTRKRRPTRVGAPLLLR</sequence>
<dbReference type="OrthoDB" id="2594539at2"/>